<dbReference type="Pfam" id="PF12804">
    <property type="entry name" value="NTP_transf_3"/>
    <property type="match status" value="1"/>
</dbReference>
<feature type="binding site" evidence="18">
    <location>
        <position position="163"/>
    </location>
    <ligand>
        <name>UDP-N-acetyl-alpha-D-glucosamine</name>
        <dbReference type="ChEBI" id="CHEBI:57705"/>
    </ligand>
</feature>
<feature type="binding site" evidence="18">
    <location>
        <position position="324"/>
    </location>
    <ligand>
        <name>UDP-N-acetyl-alpha-D-glucosamine</name>
        <dbReference type="ChEBI" id="CHEBI:57705"/>
    </ligand>
</feature>
<evidence type="ECO:0000256" key="13">
    <source>
        <dbReference type="ARBA" id="ARBA00023315"/>
    </source>
</evidence>
<feature type="binding site" evidence="18">
    <location>
        <begin position="377"/>
        <end position="378"/>
    </location>
    <ligand>
        <name>acetyl-CoA</name>
        <dbReference type="ChEBI" id="CHEBI:57288"/>
    </ligand>
</feature>
<dbReference type="Pfam" id="PF00132">
    <property type="entry name" value="Hexapep"/>
    <property type="match status" value="1"/>
</dbReference>
<feature type="binding site" evidence="18">
    <location>
        <position position="368"/>
    </location>
    <ligand>
        <name>UDP-N-acetyl-alpha-D-glucosamine</name>
        <dbReference type="ChEBI" id="CHEBI:57705"/>
    </ligand>
</feature>
<dbReference type="STRING" id="1082479.SAMN05216241_104119"/>
<keyword evidence="21" id="KW-1185">Reference proteome</keyword>
<feature type="active site" description="Proton acceptor" evidence="18">
    <location>
        <position position="354"/>
    </location>
</feature>
<keyword evidence="13 18" id="KW-0012">Acyltransferase</keyword>
<keyword evidence="5 18" id="KW-0808">Transferase</keyword>
<feature type="region of interest" description="N-acetyltransferase" evidence="18">
    <location>
        <begin position="259"/>
        <end position="454"/>
    </location>
</feature>
<dbReference type="InterPro" id="IPR050065">
    <property type="entry name" value="GlmU-like"/>
</dbReference>
<dbReference type="UniPathway" id="UPA00973"/>
<feature type="binding site" evidence="18">
    <location>
        <position position="148"/>
    </location>
    <ligand>
        <name>UDP-N-acetyl-alpha-D-glucosamine</name>
        <dbReference type="ChEBI" id="CHEBI:57705"/>
    </ligand>
</feature>
<evidence type="ECO:0000256" key="7">
    <source>
        <dbReference type="ARBA" id="ARBA00022723"/>
    </source>
</evidence>
<organism evidence="20 21">
    <name type="scientific">Limimonas halophila</name>
    <dbReference type="NCBI Taxonomy" id="1082479"/>
    <lineage>
        <taxon>Bacteria</taxon>
        <taxon>Pseudomonadati</taxon>
        <taxon>Pseudomonadota</taxon>
        <taxon>Alphaproteobacteria</taxon>
        <taxon>Rhodospirillales</taxon>
        <taxon>Rhodovibrionaceae</taxon>
        <taxon>Limimonas</taxon>
    </lineage>
</organism>
<dbReference type="GO" id="GO:0000902">
    <property type="term" value="P:cell morphogenesis"/>
    <property type="evidence" value="ECO:0007669"/>
    <property type="project" value="UniProtKB-UniRule"/>
</dbReference>
<dbReference type="Proteomes" id="UP000199415">
    <property type="component" value="Unassembled WGS sequence"/>
</dbReference>
<dbReference type="SUPFAM" id="SSF53448">
    <property type="entry name" value="Nucleotide-diphospho-sugar transferases"/>
    <property type="match status" value="1"/>
</dbReference>
<feature type="binding site" evidence="18">
    <location>
        <position position="342"/>
    </location>
    <ligand>
        <name>UDP-N-acetyl-alpha-D-glucosamine</name>
        <dbReference type="ChEBI" id="CHEBI:57705"/>
    </ligand>
</feature>
<evidence type="ECO:0000256" key="2">
    <source>
        <dbReference type="ARBA" id="ARBA00007707"/>
    </source>
</evidence>
<feature type="binding site" evidence="18">
    <location>
        <position position="28"/>
    </location>
    <ligand>
        <name>UDP-N-acetyl-alpha-D-glucosamine</name>
        <dbReference type="ChEBI" id="CHEBI:57705"/>
    </ligand>
</feature>
<feature type="binding site" evidence="18">
    <location>
        <position position="111"/>
    </location>
    <ligand>
        <name>Mg(2+)</name>
        <dbReference type="ChEBI" id="CHEBI:18420"/>
    </ligand>
</feature>
<comment type="subcellular location">
    <subcellularLocation>
        <location evidence="1 18">Cytoplasm</location>
    </subcellularLocation>
</comment>
<dbReference type="GO" id="GO:0003977">
    <property type="term" value="F:UDP-N-acetylglucosamine diphosphorylase activity"/>
    <property type="evidence" value="ECO:0007669"/>
    <property type="project" value="UniProtKB-UniRule"/>
</dbReference>
<feature type="binding site" evidence="18">
    <location>
        <position position="178"/>
    </location>
    <ligand>
        <name>UDP-N-acetyl-alpha-D-glucosamine</name>
        <dbReference type="ChEBI" id="CHEBI:57705"/>
    </ligand>
</feature>
<gene>
    <name evidence="18" type="primary">glmU</name>
    <name evidence="20" type="ORF">SAMN05216241_104119</name>
</gene>
<evidence type="ECO:0000256" key="16">
    <source>
        <dbReference type="ARBA" id="ARBA00048493"/>
    </source>
</evidence>
<dbReference type="GO" id="GO:0000287">
    <property type="term" value="F:magnesium ion binding"/>
    <property type="evidence" value="ECO:0007669"/>
    <property type="project" value="UniProtKB-UniRule"/>
</dbReference>
<accession>A0A1G7QRS5</accession>
<dbReference type="InterPro" id="IPR038009">
    <property type="entry name" value="GlmU_C_LbH"/>
</dbReference>
<evidence type="ECO:0000256" key="15">
    <source>
        <dbReference type="ARBA" id="ARBA00048247"/>
    </source>
</evidence>
<evidence type="ECO:0000256" key="9">
    <source>
        <dbReference type="ARBA" id="ARBA00022842"/>
    </source>
</evidence>
<keyword evidence="4 18" id="KW-0963">Cytoplasm</keyword>
<dbReference type="HAMAP" id="MF_01631">
    <property type="entry name" value="GlmU"/>
    <property type="match status" value="1"/>
</dbReference>
<dbReference type="GO" id="GO:0006048">
    <property type="term" value="P:UDP-N-acetylglucosamine biosynthetic process"/>
    <property type="evidence" value="ECO:0007669"/>
    <property type="project" value="UniProtKB-UniPathway"/>
</dbReference>
<comment type="catalytic activity">
    <reaction evidence="16 18">
        <text>N-acetyl-alpha-D-glucosamine 1-phosphate + UTP + H(+) = UDP-N-acetyl-alpha-D-glucosamine + diphosphate</text>
        <dbReference type="Rhea" id="RHEA:13509"/>
        <dbReference type="ChEBI" id="CHEBI:15378"/>
        <dbReference type="ChEBI" id="CHEBI:33019"/>
        <dbReference type="ChEBI" id="CHEBI:46398"/>
        <dbReference type="ChEBI" id="CHEBI:57705"/>
        <dbReference type="ChEBI" id="CHEBI:57776"/>
        <dbReference type="EC" id="2.7.7.23"/>
    </reaction>
</comment>
<dbReference type="AlphaFoldDB" id="A0A1G7QRS5"/>
<dbReference type="PROSITE" id="PS00101">
    <property type="entry name" value="HEXAPEP_TRANSFERASES"/>
    <property type="match status" value="1"/>
</dbReference>
<feature type="binding site" evidence="18">
    <location>
        <position position="357"/>
    </location>
    <ligand>
        <name>UDP-N-acetyl-alpha-D-glucosamine</name>
        <dbReference type="ChEBI" id="CHEBI:57705"/>
    </ligand>
</feature>
<comment type="similarity">
    <text evidence="3 18">In the N-terminal section; belongs to the N-acetylglucosamine-1-phosphate uridyltransferase family.</text>
</comment>
<dbReference type="GO" id="GO:0016020">
    <property type="term" value="C:membrane"/>
    <property type="evidence" value="ECO:0007669"/>
    <property type="project" value="GOC"/>
</dbReference>
<feature type="binding site" evidence="18">
    <location>
        <position position="77"/>
    </location>
    <ligand>
        <name>UDP-N-acetyl-alpha-D-glucosamine</name>
        <dbReference type="ChEBI" id="CHEBI:57705"/>
    </ligand>
</feature>
<comment type="cofactor">
    <cofactor evidence="18">
        <name>Mg(2+)</name>
        <dbReference type="ChEBI" id="CHEBI:18420"/>
    </cofactor>
    <text evidence="18">Binds 1 Mg(2+) ion per subunit.</text>
</comment>
<keyword evidence="14 18" id="KW-0961">Cell wall biogenesis/degradation</keyword>
<dbReference type="CDD" id="cd03353">
    <property type="entry name" value="LbH_GlmU_C"/>
    <property type="match status" value="1"/>
</dbReference>
<dbReference type="InterPro" id="IPR018357">
    <property type="entry name" value="Hexapep_transf_CS"/>
</dbReference>
<dbReference type="GO" id="GO:0009252">
    <property type="term" value="P:peptidoglycan biosynthetic process"/>
    <property type="evidence" value="ECO:0007669"/>
    <property type="project" value="UniProtKB-UniRule"/>
</dbReference>
<evidence type="ECO:0000256" key="6">
    <source>
        <dbReference type="ARBA" id="ARBA00022695"/>
    </source>
</evidence>
<keyword evidence="7 18" id="KW-0479">Metal-binding</keyword>
<feature type="binding site" evidence="18">
    <location>
        <position position="235"/>
    </location>
    <ligand>
        <name>UDP-N-acetyl-alpha-D-glucosamine</name>
        <dbReference type="ChEBI" id="CHEBI:57705"/>
    </ligand>
</feature>
<dbReference type="GO" id="GO:0005737">
    <property type="term" value="C:cytoplasm"/>
    <property type="evidence" value="ECO:0007669"/>
    <property type="project" value="UniProtKB-SubCell"/>
</dbReference>
<feature type="binding site" evidence="18">
    <location>
        <begin position="109"/>
        <end position="111"/>
    </location>
    <ligand>
        <name>UDP-N-acetyl-alpha-D-glucosamine</name>
        <dbReference type="ChEBI" id="CHEBI:57705"/>
    </ligand>
</feature>
<feature type="binding site" evidence="18">
    <location>
        <position position="414"/>
    </location>
    <ligand>
        <name>acetyl-CoA</name>
        <dbReference type="ChEBI" id="CHEBI:57288"/>
    </ligand>
</feature>
<feature type="domain" description="MobA-like NTP transferase" evidence="19">
    <location>
        <begin position="11"/>
        <end position="147"/>
    </location>
</feature>
<comment type="pathway">
    <text evidence="18">Nucleotide-sugar biosynthesis; UDP-N-acetyl-alpha-D-glucosamine biosynthesis; N-acetyl-alpha-D-glucosamine 1-phosphate from alpha-D-glucosamine 6-phosphate (route II): step 2/2.</text>
</comment>
<dbReference type="Gene3D" id="3.90.550.10">
    <property type="entry name" value="Spore Coat Polysaccharide Biosynthesis Protein SpsA, Chain A"/>
    <property type="match status" value="1"/>
</dbReference>
<dbReference type="InterPro" id="IPR029044">
    <property type="entry name" value="Nucleotide-diphossugar_trans"/>
</dbReference>
<comment type="function">
    <text evidence="17 18">Catalyzes the last two sequential reactions in the de novo biosynthetic pathway for UDP-N-acetylglucosamine (UDP-GlcNAc). The C-terminal domain catalyzes the transfer of acetyl group from acetyl coenzyme A to glucosamine-1-phosphate (GlcN-1-P) to produce N-acetylglucosamine-1-phosphate (GlcNAc-1-P), which is converted into UDP-GlcNAc by the transfer of uridine 5-monophosphate (from uridine 5-triphosphate), a reaction catalyzed by the N-terminal domain.</text>
</comment>
<feature type="region of interest" description="Pyrophosphorylase" evidence="18">
    <location>
        <begin position="1"/>
        <end position="237"/>
    </location>
</feature>
<evidence type="ECO:0000256" key="12">
    <source>
        <dbReference type="ARBA" id="ARBA00023268"/>
    </source>
</evidence>
<feature type="binding site" evidence="18">
    <location>
        <begin position="82"/>
        <end position="83"/>
    </location>
    <ligand>
        <name>UDP-N-acetyl-alpha-D-glucosamine</name>
        <dbReference type="ChEBI" id="CHEBI:57705"/>
    </ligand>
</feature>
<dbReference type="CDD" id="cd02540">
    <property type="entry name" value="GT2_GlmU_N_bac"/>
    <property type="match status" value="1"/>
</dbReference>
<feature type="binding site" evidence="18">
    <location>
        <position position="431"/>
    </location>
    <ligand>
        <name>acetyl-CoA</name>
        <dbReference type="ChEBI" id="CHEBI:57288"/>
    </ligand>
</feature>
<feature type="binding site" evidence="18">
    <location>
        <position position="371"/>
    </location>
    <ligand>
        <name>acetyl-CoA</name>
        <dbReference type="ChEBI" id="CHEBI:57288"/>
    </ligand>
</feature>
<evidence type="ECO:0000259" key="19">
    <source>
        <dbReference type="Pfam" id="PF12804"/>
    </source>
</evidence>
<comment type="similarity">
    <text evidence="2 18">In the C-terminal section; belongs to the transferase hexapeptide repeat family.</text>
</comment>
<evidence type="ECO:0000256" key="10">
    <source>
        <dbReference type="ARBA" id="ARBA00022960"/>
    </source>
</evidence>
<dbReference type="GO" id="GO:0009245">
    <property type="term" value="P:lipid A biosynthetic process"/>
    <property type="evidence" value="ECO:0007669"/>
    <property type="project" value="UniProtKB-UniRule"/>
</dbReference>
<dbReference type="EMBL" id="FNCE01000004">
    <property type="protein sequence ID" value="SDG01215.1"/>
    <property type="molecule type" value="Genomic_DNA"/>
</dbReference>
<evidence type="ECO:0000256" key="4">
    <source>
        <dbReference type="ARBA" id="ARBA00022490"/>
    </source>
</evidence>
<evidence type="ECO:0000256" key="18">
    <source>
        <dbReference type="HAMAP-Rule" id="MF_01631"/>
    </source>
</evidence>
<dbReference type="EC" id="2.7.7.23" evidence="18"/>
<dbReference type="EC" id="2.3.1.157" evidence="18"/>
<evidence type="ECO:0000313" key="21">
    <source>
        <dbReference type="Proteomes" id="UP000199415"/>
    </source>
</evidence>
<sequence length="454" mass="47202">MDMMTRPRRAVVVLAAGEGTRMRSARPKVLHPVAGRPMLNHVLDAVGELEPEKVVVVVGPDMHSVAEAAAPHPVVEQTERLGTAHAVEAARPALGDMADDPKAEVLVVYGDTPLVTGDTLERLSRARSDSEAGLAILGFRTGEPGHYGRLIQNEDGTVRRIVEARDATAEQLEIGLCNAGTLCARAPLLQQLLSQVGNHNASGEFQLTDVFGLATEAGETTALAEADLETVQGVNSRAELAQAEAAMQRRLRQLAMRGGASLVAPETVFLSHDTELGADVLVEPHVVFGPGVAVDDGATIRAFSHLEGAHVRPDASVGPYARLRPGTDVGEGAAIGNFVETKAVTLGEGAKANHLTYLGDAEVGAGANVGAGTITCNYDGIAKHRTQIGANAFIGSNTALVAPVSVGENAIVGAGSTITLDVDADAVAVARGKQHNRAGAASRFRAARRESERG</sequence>
<dbReference type="PANTHER" id="PTHR43584">
    <property type="entry name" value="NUCLEOTIDYL TRANSFERASE"/>
    <property type="match status" value="1"/>
</dbReference>
<evidence type="ECO:0000313" key="20">
    <source>
        <dbReference type="EMBL" id="SDG01215.1"/>
    </source>
</evidence>
<evidence type="ECO:0000256" key="5">
    <source>
        <dbReference type="ARBA" id="ARBA00022679"/>
    </source>
</evidence>
<evidence type="ECO:0000256" key="1">
    <source>
        <dbReference type="ARBA" id="ARBA00004496"/>
    </source>
</evidence>
<keyword evidence="11 18" id="KW-0573">Peptidoglycan synthesis</keyword>
<dbReference type="Gene3D" id="2.160.10.10">
    <property type="entry name" value="Hexapeptide repeat proteins"/>
    <property type="match status" value="1"/>
</dbReference>
<dbReference type="GO" id="GO:0071555">
    <property type="term" value="P:cell wall organization"/>
    <property type="evidence" value="ECO:0007669"/>
    <property type="project" value="UniProtKB-KW"/>
</dbReference>
<evidence type="ECO:0000256" key="17">
    <source>
        <dbReference type="ARBA" id="ARBA00049628"/>
    </source>
</evidence>
<feature type="binding site" evidence="18">
    <location>
        <begin position="14"/>
        <end position="17"/>
    </location>
    <ligand>
        <name>UDP-N-acetyl-alpha-D-glucosamine</name>
        <dbReference type="ChEBI" id="CHEBI:57705"/>
    </ligand>
</feature>
<comment type="pathway">
    <text evidence="18">Nucleotide-sugar biosynthesis; UDP-N-acetyl-alpha-D-glucosamine biosynthesis; UDP-N-acetyl-alpha-D-glucosamine from N-acetyl-alpha-D-glucosamine 1-phosphate: step 1/1.</text>
</comment>
<dbReference type="NCBIfam" id="NF010933">
    <property type="entry name" value="PRK14353.1"/>
    <property type="match status" value="1"/>
</dbReference>
<keyword evidence="8 18" id="KW-0677">Repeat</keyword>
<dbReference type="InterPro" id="IPR005882">
    <property type="entry name" value="Bifunctional_GlmU"/>
</dbReference>
<keyword evidence="9 18" id="KW-0460">Magnesium</keyword>
<proteinExistence type="inferred from homology"/>
<dbReference type="InterPro" id="IPR001451">
    <property type="entry name" value="Hexapep"/>
</dbReference>
<name>A0A1G7QRS5_9PROT</name>
<comment type="pathway">
    <text evidence="18">Bacterial outer membrane biogenesis; LPS lipid A biosynthesis.</text>
</comment>
<protein>
    <recommendedName>
        <fullName evidence="18">Bifunctional protein GlmU</fullName>
    </recommendedName>
    <domain>
        <recommendedName>
            <fullName evidence="18">UDP-N-acetylglucosamine pyrophosphorylase</fullName>
            <ecNumber evidence="18">2.7.7.23</ecNumber>
        </recommendedName>
        <alternativeName>
            <fullName evidence="18">N-acetylglucosamine-1-phosphate uridyltransferase</fullName>
        </alternativeName>
    </domain>
    <domain>
        <recommendedName>
            <fullName evidence="18">Glucosamine-1-phosphate N-acetyltransferase</fullName>
            <ecNumber evidence="18">2.3.1.157</ecNumber>
        </recommendedName>
    </domain>
</protein>
<dbReference type="GO" id="GO:0008360">
    <property type="term" value="P:regulation of cell shape"/>
    <property type="evidence" value="ECO:0007669"/>
    <property type="project" value="UniProtKB-KW"/>
</dbReference>
<reference evidence="20 21" key="1">
    <citation type="submission" date="2016-10" db="EMBL/GenBank/DDBJ databases">
        <authorList>
            <person name="de Groot N.N."/>
        </authorList>
    </citation>
    <scope>NUCLEOTIDE SEQUENCE [LARGE SCALE GENOMIC DNA]</scope>
    <source>
        <strain evidence="20 21">DSM 25584</strain>
    </source>
</reference>
<evidence type="ECO:0000256" key="11">
    <source>
        <dbReference type="ARBA" id="ARBA00022984"/>
    </source>
</evidence>
<keyword evidence="12 18" id="KW-0511">Multifunctional enzyme</keyword>
<dbReference type="SUPFAM" id="SSF51161">
    <property type="entry name" value="Trimeric LpxA-like enzymes"/>
    <property type="match status" value="1"/>
</dbReference>
<dbReference type="NCBIfam" id="TIGR01173">
    <property type="entry name" value="glmU"/>
    <property type="match status" value="1"/>
</dbReference>
<dbReference type="InterPro" id="IPR025877">
    <property type="entry name" value="MobA-like_NTP_Trfase"/>
</dbReference>
<comment type="catalytic activity">
    <reaction evidence="15 18">
        <text>alpha-D-glucosamine 1-phosphate + acetyl-CoA = N-acetyl-alpha-D-glucosamine 1-phosphate + CoA + H(+)</text>
        <dbReference type="Rhea" id="RHEA:13725"/>
        <dbReference type="ChEBI" id="CHEBI:15378"/>
        <dbReference type="ChEBI" id="CHEBI:57287"/>
        <dbReference type="ChEBI" id="CHEBI:57288"/>
        <dbReference type="ChEBI" id="CHEBI:57776"/>
        <dbReference type="ChEBI" id="CHEBI:58516"/>
        <dbReference type="EC" id="2.3.1.157"/>
    </reaction>
</comment>
<keyword evidence="10 18" id="KW-0133">Cell shape</keyword>
<dbReference type="PANTHER" id="PTHR43584:SF3">
    <property type="entry name" value="BIFUNCTIONAL PROTEIN GLMU"/>
    <property type="match status" value="1"/>
</dbReference>
<evidence type="ECO:0000256" key="3">
    <source>
        <dbReference type="ARBA" id="ARBA00007947"/>
    </source>
</evidence>
<feature type="binding site" evidence="18">
    <location>
        <position position="396"/>
    </location>
    <ligand>
        <name>acetyl-CoA</name>
        <dbReference type="ChEBI" id="CHEBI:57288"/>
    </ligand>
</feature>
<comment type="subunit">
    <text evidence="18">Homotrimer.</text>
</comment>
<dbReference type="InterPro" id="IPR011004">
    <property type="entry name" value="Trimer_LpxA-like_sf"/>
</dbReference>
<feature type="binding site" evidence="18">
    <location>
        <position position="235"/>
    </location>
    <ligand>
        <name>Mg(2+)</name>
        <dbReference type="ChEBI" id="CHEBI:18420"/>
    </ligand>
</feature>
<keyword evidence="6 18" id="KW-0548">Nucleotidyltransferase</keyword>
<dbReference type="UniPathway" id="UPA00113">
    <property type="reaction ID" value="UER00532"/>
</dbReference>
<evidence type="ECO:0000256" key="14">
    <source>
        <dbReference type="ARBA" id="ARBA00023316"/>
    </source>
</evidence>
<feature type="region of interest" description="Linker" evidence="18">
    <location>
        <begin position="238"/>
        <end position="258"/>
    </location>
</feature>
<dbReference type="GO" id="GO:0019134">
    <property type="term" value="F:glucosamine-1-phosphate N-acetyltransferase activity"/>
    <property type="evidence" value="ECO:0007669"/>
    <property type="project" value="UniProtKB-UniRule"/>
</dbReference>
<evidence type="ECO:0000256" key="8">
    <source>
        <dbReference type="ARBA" id="ARBA00022737"/>
    </source>
</evidence>